<dbReference type="Gene3D" id="1.25.40.10">
    <property type="entry name" value="Tetratricopeptide repeat domain"/>
    <property type="match status" value="1"/>
</dbReference>
<organism evidence="8 9">
    <name type="scientific">Toxocara canis</name>
    <name type="common">Canine roundworm</name>
    <dbReference type="NCBI Taxonomy" id="6265"/>
    <lineage>
        <taxon>Eukaryota</taxon>
        <taxon>Metazoa</taxon>
        <taxon>Ecdysozoa</taxon>
        <taxon>Nematoda</taxon>
        <taxon>Chromadorea</taxon>
        <taxon>Rhabditida</taxon>
        <taxon>Spirurina</taxon>
        <taxon>Ascaridomorpha</taxon>
        <taxon>Ascaridoidea</taxon>
        <taxon>Toxocaridae</taxon>
        <taxon>Toxocara</taxon>
    </lineage>
</organism>
<proteinExistence type="predicted"/>
<feature type="compositionally biased region" description="Polar residues" evidence="6">
    <location>
        <begin position="475"/>
        <end position="484"/>
    </location>
</feature>
<dbReference type="Pfam" id="PF13638">
    <property type="entry name" value="PIN_4"/>
    <property type="match status" value="1"/>
</dbReference>
<feature type="compositionally biased region" description="Basic and acidic residues" evidence="6">
    <location>
        <begin position="384"/>
        <end position="403"/>
    </location>
</feature>
<feature type="region of interest" description="Disordered" evidence="6">
    <location>
        <begin position="524"/>
        <end position="554"/>
    </location>
</feature>
<evidence type="ECO:0000256" key="3">
    <source>
        <dbReference type="ARBA" id="ARBA00022490"/>
    </source>
</evidence>
<dbReference type="InterPro" id="IPR045153">
    <property type="entry name" value="Est1/Ebs1-like"/>
</dbReference>
<feature type="compositionally biased region" description="Polar residues" evidence="6">
    <location>
        <begin position="217"/>
        <end position="232"/>
    </location>
</feature>
<keyword evidence="5" id="KW-0539">Nucleus</keyword>
<feature type="compositionally biased region" description="Basic and acidic residues" evidence="6">
    <location>
        <begin position="314"/>
        <end position="330"/>
    </location>
</feature>
<evidence type="ECO:0000313" key="9">
    <source>
        <dbReference type="Proteomes" id="UP000031036"/>
    </source>
</evidence>
<dbReference type="Pfam" id="PF10374">
    <property type="entry name" value="EST1"/>
    <property type="match status" value="1"/>
</dbReference>
<dbReference type="GO" id="GO:0005697">
    <property type="term" value="C:telomerase holoenzyme complex"/>
    <property type="evidence" value="ECO:0007669"/>
    <property type="project" value="TreeGrafter"/>
</dbReference>
<feature type="compositionally biased region" description="Basic and acidic residues" evidence="6">
    <location>
        <begin position="113"/>
        <end position="123"/>
    </location>
</feature>
<keyword evidence="4" id="KW-0866">Nonsense-mediated mRNA decay</keyword>
<evidence type="ECO:0000259" key="7">
    <source>
        <dbReference type="SMART" id="SM00670"/>
    </source>
</evidence>
<dbReference type="GO" id="GO:0070034">
    <property type="term" value="F:telomerase RNA binding"/>
    <property type="evidence" value="ECO:0007669"/>
    <property type="project" value="TreeGrafter"/>
</dbReference>
<dbReference type="InterPro" id="IPR019458">
    <property type="entry name" value="Est1-like_N"/>
</dbReference>
<feature type="compositionally biased region" description="Polar residues" evidence="6">
    <location>
        <begin position="524"/>
        <end position="546"/>
    </location>
</feature>
<dbReference type="InterPro" id="IPR029060">
    <property type="entry name" value="PIN-like_dom_sf"/>
</dbReference>
<dbReference type="CDD" id="cd09885">
    <property type="entry name" value="PIN_Smg6-like"/>
    <property type="match status" value="1"/>
</dbReference>
<evidence type="ECO:0000313" key="8">
    <source>
        <dbReference type="EMBL" id="KHN85459.1"/>
    </source>
</evidence>
<feature type="region of interest" description="Disordered" evidence="6">
    <location>
        <begin position="1390"/>
        <end position="1424"/>
    </location>
</feature>
<dbReference type="Proteomes" id="UP000031036">
    <property type="component" value="Unassembled WGS sequence"/>
</dbReference>
<dbReference type="InterPro" id="IPR018834">
    <property type="entry name" value="DNA/RNA-bd_Est1-type"/>
</dbReference>
<feature type="region of interest" description="Disordered" evidence="6">
    <location>
        <begin position="1"/>
        <end position="268"/>
    </location>
</feature>
<comment type="caution">
    <text evidence="8">The sequence shown here is derived from an EMBL/GenBank/DDBJ whole genome shotgun (WGS) entry which is preliminary data.</text>
</comment>
<evidence type="ECO:0000256" key="6">
    <source>
        <dbReference type="SAM" id="MobiDB-lite"/>
    </source>
</evidence>
<evidence type="ECO:0000256" key="5">
    <source>
        <dbReference type="ARBA" id="ARBA00023242"/>
    </source>
</evidence>
<evidence type="ECO:0000256" key="2">
    <source>
        <dbReference type="ARBA" id="ARBA00004496"/>
    </source>
</evidence>
<evidence type="ECO:0000256" key="4">
    <source>
        <dbReference type="ARBA" id="ARBA00023161"/>
    </source>
</evidence>
<dbReference type="OrthoDB" id="2017974at2759"/>
<dbReference type="Gene3D" id="3.40.50.1010">
    <property type="entry name" value="5'-nuclease"/>
    <property type="match status" value="1"/>
</dbReference>
<dbReference type="OMA" id="QDHWVGE"/>
<name>A0A0B2VVK4_TOXCA</name>
<feature type="domain" description="PIN" evidence="7">
    <location>
        <begin position="1436"/>
        <end position="1595"/>
    </location>
</feature>
<dbReference type="GO" id="GO:0000184">
    <property type="term" value="P:nuclear-transcribed mRNA catabolic process, nonsense-mediated decay"/>
    <property type="evidence" value="ECO:0007669"/>
    <property type="project" value="UniProtKB-KW"/>
</dbReference>
<comment type="subcellular location">
    <subcellularLocation>
        <location evidence="2">Cytoplasm</location>
    </subcellularLocation>
    <subcellularLocation>
        <location evidence="1">Nucleus</location>
    </subcellularLocation>
</comment>
<feature type="compositionally biased region" description="Acidic residues" evidence="6">
    <location>
        <begin position="331"/>
        <end position="342"/>
    </location>
</feature>
<dbReference type="SMART" id="SM00670">
    <property type="entry name" value="PINc"/>
    <property type="match status" value="1"/>
</dbReference>
<evidence type="ECO:0000256" key="1">
    <source>
        <dbReference type="ARBA" id="ARBA00004123"/>
    </source>
</evidence>
<dbReference type="InterPro" id="IPR002716">
    <property type="entry name" value="PIN_dom"/>
</dbReference>
<dbReference type="PANTHER" id="PTHR15696">
    <property type="entry name" value="SMG-7 SUPPRESSOR WITH MORPHOLOGICAL EFFECT ON GENITALIA PROTEIN 7"/>
    <property type="match status" value="1"/>
</dbReference>
<dbReference type="SUPFAM" id="SSF48452">
    <property type="entry name" value="TPR-like"/>
    <property type="match status" value="1"/>
</dbReference>
<feature type="compositionally biased region" description="Basic and acidic residues" evidence="6">
    <location>
        <begin position="425"/>
        <end position="445"/>
    </location>
</feature>
<reference evidence="8 9" key="1">
    <citation type="submission" date="2014-11" db="EMBL/GenBank/DDBJ databases">
        <title>Genetic blueprint of the zoonotic pathogen Toxocara canis.</title>
        <authorList>
            <person name="Zhu X.-Q."/>
            <person name="Korhonen P.K."/>
            <person name="Cai H."/>
            <person name="Young N.D."/>
            <person name="Nejsum P."/>
            <person name="von Samson-Himmelstjerna G."/>
            <person name="Boag P.R."/>
            <person name="Tan P."/>
            <person name="Li Q."/>
            <person name="Min J."/>
            <person name="Yang Y."/>
            <person name="Wang X."/>
            <person name="Fang X."/>
            <person name="Hall R.S."/>
            <person name="Hofmann A."/>
            <person name="Sternberg P.W."/>
            <person name="Jex A.R."/>
            <person name="Gasser R.B."/>
        </authorList>
    </citation>
    <scope>NUCLEOTIDE SEQUENCE [LARGE SCALE GENOMIC DNA]</scope>
    <source>
        <strain evidence="8">PN_DK_2014</strain>
    </source>
</reference>
<protein>
    <submittedName>
        <fullName evidence="8">Telomerase-binding protein EST1A</fullName>
    </submittedName>
</protein>
<dbReference type="GO" id="GO:0042162">
    <property type="term" value="F:telomeric DNA binding"/>
    <property type="evidence" value="ECO:0007669"/>
    <property type="project" value="TreeGrafter"/>
</dbReference>
<gene>
    <name evidence="8" type="primary">SMG6</name>
    <name evidence="8" type="ORF">Tcan_04988</name>
</gene>
<feature type="compositionally biased region" description="Low complexity" evidence="6">
    <location>
        <begin position="132"/>
        <end position="152"/>
    </location>
</feature>
<keyword evidence="3" id="KW-0963">Cytoplasm</keyword>
<dbReference type="SUPFAM" id="SSF88723">
    <property type="entry name" value="PIN domain-like"/>
    <property type="match status" value="1"/>
</dbReference>
<keyword evidence="9" id="KW-1185">Reference proteome</keyword>
<sequence length="1617" mass="179279">MSEFPPTGEGGTEEIKKKSRPPVQLYRPGMMKGVDITKNASRHTQKTRPPKLEPTAETGYGPKRDDEFKVVSGSSGRRGNNYRGRGRGRGRGKGTDSGEADRRSEVGSLCSSDDVRSEGEFSKKRGGRRRSSGGSSTSSTYRHESSSTVSSRKNSRDNSAGGDGRSAIRRSNQRFLNNVKGFHSSSQSLFDRPPSSMHYQNYTVGEERNWRLGSKGPSKQPQSARNQPSSTYQEKDFQRTNRYSSYREPRRNAANNNTLPPRRGDAFSSATDVNSMVFENSDIYGFRKLGHGNWREESGRQRRNWSFRSNRSERYDNRTRTTRSDVGSERGDEDYYDDEELEGDRGEKSIDNRPASPAQYKSFQDLCASFDSISFNWSTEVEEEERRKKEREERTRVETEGRLSAKTSNAAVGVDSASGRWQTGRKAERGGGGAGDRRRRSDRDHRRSPRGFDSTGGHRNMRYSQRTQHRHRNDSFTSQTSSVAESIEERSDDECASGERTPTYEQGETCEVKRRMSDLCETQAGSHMETTTATSVELRPQSTTGNECERSEVSRPHALGWKRSSNMARRGRFENGYEHVLRRGQNKRGEAVFNDSEVSEAMDSVATPLADVPVAIPSGQPPHPPPPVAMVAPFSRLPPPSGVFMIDVSVPPPNLSIPPPNVSVLPPPIRLLGARPATPSNIPPPPSAGTGVFMIDVSVPPPNLSIPPPNVSVLPPPIRLLGARPATPSNIPPPPSAGTGVVWRKERGRKMDVPPTEWPIHMEISKHEGPLIQNLNDAMAVVIQKIAESGDLAAGEELLTVSASLAEVFLSIVTRDIDYTYAMNLEQHMWKQCFYKPIEALRSVSNSLQQNAHLFRSLLTQFIQQGLDFYIGLLNNKYEVTFGFLIDEFLYWPAALPGDDFMACARVGCGAHEADDRSLKVAVLSAQRLAVSIGDLHRYNAVVRGVKDYSAARLWYLRGAQLGPANGRSYNQLALLALYAIIQRAPMRSARDAAFARIPSFIRANKCKLQGKWVDVMFYYTRALAAHYAFETARQPLFTAFNDMRKKIAEYETQLDERLGVGTSQAEAERDAIRAEKPHEVWITPDGQRTEREQNDLLECSVTHAFDNDSIVKLYRRTVPYLLHTAGLLITKIGMEMFERQSERALLQLMVLLSNDECPLSAIQLVQISALFLFAVHNSSSISVEANTCSLLQQRAVQIVLSIFGILLRSMEECSGHISSILDGTKPVPSKMRRVLPSLWVLSEWLSTPSVNRLYKGMPSLGPIESSLIQVDVWQALASVANALVDAETNGKLARSVSEASGNDDQRIEIVLPESVFLASFVDVFPVTPKSIRLCRPSAVQLAHDGVMLALHARTSAILSAAEYLDGTGLHCFAFDERLHRFVATQTSSSCERSEPQPILPSRHISASFNTGGDTKVTEEPSDQERERIVIEVRPNYVVPDTNTFIDHLESVVRIVSNGKFTVLVPTTVASELTSLSRPAAGRPGMGQLADEEQENWVVERAKLAVSYLQKAAEEKIPHISTVTSKGSRLPSVFFASEQCTVSQEDKTVNDDMILSSCSALSATMPPPSSCDSSDGRTKLYRGVVLLTDDRALSIKAMCANIPCRTIPSFIKWAAIQ</sequence>
<dbReference type="STRING" id="6265.A0A0B2VVK4"/>
<dbReference type="PANTHER" id="PTHR15696:SF0">
    <property type="entry name" value="TELOMERASE-BINDING PROTEIN EST1A"/>
    <property type="match status" value="1"/>
</dbReference>
<feature type="compositionally biased region" description="Basic and acidic residues" evidence="6">
    <location>
        <begin position="93"/>
        <end position="105"/>
    </location>
</feature>
<dbReference type="EMBL" id="JPKZ01000785">
    <property type="protein sequence ID" value="KHN85459.1"/>
    <property type="molecule type" value="Genomic_DNA"/>
</dbReference>
<accession>A0A0B2VVK4</accession>
<feature type="compositionally biased region" description="Low complexity" evidence="6">
    <location>
        <begin position="72"/>
        <end position="83"/>
    </location>
</feature>
<feature type="region of interest" description="Disordered" evidence="6">
    <location>
        <begin position="379"/>
        <end position="508"/>
    </location>
</feature>
<dbReference type="Pfam" id="PF10373">
    <property type="entry name" value="EST1_DNA_bind"/>
    <property type="match status" value="1"/>
</dbReference>
<dbReference type="InterPro" id="IPR011990">
    <property type="entry name" value="TPR-like_helical_dom_sf"/>
</dbReference>
<feature type="compositionally biased region" description="Basic residues" evidence="6">
    <location>
        <begin position="40"/>
        <end position="49"/>
    </location>
</feature>
<dbReference type="GO" id="GO:0005737">
    <property type="term" value="C:cytoplasm"/>
    <property type="evidence" value="ECO:0007669"/>
    <property type="project" value="UniProtKB-SubCell"/>
</dbReference>
<feature type="compositionally biased region" description="Basic and acidic residues" evidence="6">
    <location>
        <begin position="233"/>
        <end position="251"/>
    </location>
</feature>
<feature type="region of interest" description="Disordered" evidence="6">
    <location>
        <begin position="314"/>
        <end position="357"/>
    </location>
</feature>